<evidence type="ECO:0000313" key="2">
    <source>
        <dbReference type="Proteomes" id="UP000094112"/>
    </source>
</evidence>
<dbReference type="EMBL" id="KV454214">
    <property type="protein sequence ID" value="ODQ57100.1"/>
    <property type="molecule type" value="Genomic_DNA"/>
</dbReference>
<dbReference type="Proteomes" id="UP000094112">
    <property type="component" value="Unassembled WGS sequence"/>
</dbReference>
<reference evidence="1 2" key="1">
    <citation type="journal article" date="2016" name="Proc. Natl. Acad. Sci. U.S.A.">
        <title>Comparative genomics of biotechnologically important yeasts.</title>
        <authorList>
            <person name="Riley R."/>
            <person name="Haridas S."/>
            <person name="Wolfe K.H."/>
            <person name="Lopes M.R."/>
            <person name="Hittinger C.T."/>
            <person name="Goeker M."/>
            <person name="Salamov A.A."/>
            <person name="Wisecaver J.H."/>
            <person name="Long T.M."/>
            <person name="Calvey C.H."/>
            <person name="Aerts A.L."/>
            <person name="Barry K.W."/>
            <person name="Choi C."/>
            <person name="Clum A."/>
            <person name="Coughlan A.Y."/>
            <person name="Deshpande S."/>
            <person name="Douglass A.P."/>
            <person name="Hanson S.J."/>
            <person name="Klenk H.-P."/>
            <person name="LaButti K.M."/>
            <person name="Lapidus A."/>
            <person name="Lindquist E.A."/>
            <person name="Lipzen A.M."/>
            <person name="Meier-Kolthoff J.P."/>
            <person name="Ohm R.A."/>
            <person name="Otillar R.P."/>
            <person name="Pangilinan J.L."/>
            <person name="Peng Y."/>
            <person name="Rokas A."/>
            <person name="Rosa C.A."/>
            <person name="Scheuner C."/>
            <person name="Sibirny A.A."/>
            <person name="Slot J.C."/>
            <person name="Stielow J.B."/>
            <person name="Sun H."/>
            <person name="Kurtzman C.P."/>
            <person name="Blackwell M."/>
            <person name="Grigoriev I.V."/>
            <person name="Jeffries T.W."/>
        </authorList>
    </citation>
    <scope>NUCLEOTIDE SEQUENCE [LARGE SCALE GENOMIC DNA]</scope>
    <source>
        <strain evidence="2">ATCC 58044 / CBS 1984 / NCYC 433 / NRRL Y-366-8</strain>
    </source>
</reference>
<gene>
    <name evidence="1" type="ORF">WICANDRAFT_65360</name>
</gene>
<dbReference type="GeneID" id="30201144"/>
<dbReference type="AlphaFoldDB" id="A0A1E3NVT0"/>
<organism evidence="1 2">
    <name type="scientific">Wickerhamomyces anomalus (strain ATCC 58044 / CBS 1984 / NCYC 433 / NRRL Y-366-8)</name>
    <name type="common">Yeast</name>
    <name type="synonym">Hansenula anomala</name>
    <dbReference type="NCBI Taxonomy" id="683960"/>
    <lineage>
        <taxon>Eukaryota</taxon>
        <taxon>Fungi</taxon>
        <taxon>Dikarya</taxon>
        <taxon>Ascomycota</taxon>
        <taxon>Saccharomycotina</taxon>
        <taxon>Saccharomycetes</taxon>
        <taxon>Phaffomycetales</taxon>
        <taxon>Wickerhamomycetaceae</taxon>
        <taxon>Wickerhamomyces</taxon>
    </lineage>
</organism>
<accession>A0A1E3NVT0</accession>
<proteinExistence type="predicted"/>
<keyword evidence="2" id="KW-1185">Reference proteome</keyword>
<dbReference type="RefSeq" id="XP_019036307.1">
    <property type="nucleotide sequence ID" value="XM_019183898.1"/>
</dbReference>
<evidence type="ECO:0000313" key="1">
    <source>
        <dbReference type="EMBL" id="ODQ57100.1"/>
    </source>
</evidence>
<protein>
    <submittedName>
        <fullName evidence="1">Uncharacterized protein</fullName>
    </submittedName>
</protein>
<sequence>MNAPLETYNIAVIDDDSDDELFKELHQELQVITQPRYIDESSISTTSREVQEHLTEPVDTNEDATATCPTLSLSNHSEEVPKSEDLDPEEFQSLADAIFMSTNDAVSFNSSELVPCKLSTNGSSSSQPNLERYTEDPNGGTYDYTLVSQIENALKKIASTSQESQDVFSNLMRCSTECTSQADSDGIYSLSSIDDTEEVLHVSLPSHLQNKKVLRFISPRADRSLVKTKDWMSSKFYKPERFLGRVCSKVPARKKVRFGYTPRYRAYKNVTNCGYALKRTLSGCLQTQTTTAHNVPGSDLKSILKSRFNANLSEELEAVSLHMLKFDDDYEELELRCHFQKTISNTGLNKLMASREGEFLKDEFLKFASGNERYKLLMAREARHNLFNCSTDIFESFR</sequence>
<name>A0A1E3NVT0_WICAA</name>